<proteinExistence type="predicted"/>
<dbReference type="InterPro" id="IPR038750">
    <property type="entry name" value="YczE/YyaS-like"/>
</dbReference>
<sequence>MHRIRRLLLPIDSLGRADTAARVAQLLVGLGLYGLSLALLIRADLGVGPWDVFSLGLAVHLPMTYGTATVVVSGIVLLLWIPLRQRPGIGTLANALLVGPAADLGLWLIPEATALWQQILLLAGAMLLLAFATGVYIAPRLGPGPRDGLMTGLRRVTGWPVWIVRTLIEGTALLVGWLLGGPVGVGTVVFAFGIGPLIGVFLPLLERRRQARIEHLLVRRAGTTTGA</sequence>
<keyword evidence="1" id="KW-1133">Transmembrane helix</keyword>
<keyword evidence="3" id="KW-1185">Reference proteome</keyword>
<feature type="transmembrane region" description="Helical" evidence="1">
    <location>
        <begin position="159"/>
        <end position="179"/>
    </location>
</feature>
<organism evidence="2 3">
    <name type="scientific">Agrococcus terreus</name>
    <dbReference type="NCBI Taxonomy" id="574649"/>
    <lineage>
        <taxon>Bacteria</taxon>
        <taxon>Bacillati</taxon>
        <taxon>Actinomycetota</taxon>
        <taxon>Actinomycetes</taxon>
        <taxon>Micrococcales</taxon>
        <taxon>Microbacteriaceae</taxon>
        <taxon>Agrococcus</taxon>
    </lineage>
</organism>
<evidence type="ECO:0000313" key="2">
    <source>
        <dbReference type="EMBL" id="GGN77426.1"/>
    </source>
</evidence>
<dbReference type="Pfam" id="PF19700">
    <property type="entry name" value="DUF6198"/>
    <property type="match status" value="1"/>
</dbReference>
<keyword evidence="1" id="KW-0812">Transmembrane</keyword>
<evidence type="ECO:0000313" key="3">
    <source>
        <dbReference type="Proteomes" id="UP000626982"/>
    </source>
</evidence>
<dbReference type="PANTHER" id="PTHR40078">
    <property type="entry name" value="INTEGRAL MEMBRANE PROTEIN-RELATED"/>
    <property type="match status" value="1"/>
</dbReference>
<protein>
    <submittedName>
        <fullName evidence="2">Membrane protein</fullName>
    </submittedName>
</protein>
<dbReference type="Proteomes" id="UP000626982">
    <property type="component" value="Unassembled WGS sequence"/>
</dbReference>
<reference evidence="3" key="1">
    <citation type="journal article" date="2019" name="Int. J. Syst. Evol. Microbiol.">
        <title>The Global Catalogue of Microorganisms (GCM) 10K type strain sequencing project: providing services to taxonomists for standard genome sequencing and annotation.</title>
        <authorList>
            <consortium name="The Broad Institute Genomics Platform"/>
            <consortium name="The Broad Institute Genome Sequencing Center for Infectious Disease"/>
            <person name="Wu L."/>
            <person name="Ma J."/>
        </authorList>
    </citation>
    <scope>NUCLEOTIDE SEQUENCE [LARGE SCALE GENOMIC DNA]</scope>
    <source>
        <strain evidence="3">CGMCC 1.6960</strain>
    </source>
</reference>
<keyword evidence="1" id="KW-0472">Membrane</keyword>
<feature type="transmembrane region" description="Helical" evidence="1">
    <location>
        <begin position="88"/>
        <end position="109"/>
    </location>
</feature>
<dbReference type="PANTHER" id="PTHR40078:SF1">
    <property type="entry name" value="INTEGRAL MEMBRANE PROTEIN"/>
    <property type="match status" value="1"/>
</dbReference>
<feature type="transmembrane region" description="Helical" evidence="1">
    <location>
        <begin position="21"/>
        <end position="43"/>
    </location>
</feature>
<gene>
    <name evidence="2" type="ORF">GCM10010968_02020</name>
</gene>
<feature type="transmembrane region" description="Helical" evidence="1">
    <location>
        <begin position="63"/>
        <end position="81"/>
    </location>
</feature>
<name>A0ABQ2KDC4_9MICO</name>
<dbReference type="RefSeq" id="WP_229679430.1">
    <property type="nucleotide sequence ID" value="NZ_BMLM01000001.1"/>
</dbReference>
<feature type="transmembrane region" description="Helical" evidence="1">
    <location>
        <begin position="115"/>
        <end position="138"/>
    </location>
</feature>
<dbReference type="EMBL" id="BMLM01000001">
    <property type="protein sequence ID" value="GGN77426.1"/>
    <property type="molecule type" value="Genomic_DNA"/>
</dbReference>
<accession>A0ABQ2KDC4</accession>
<feature type="transmembrane region" description="Helical" evidence="1">
    <location>
        <begin position="185"/>
        <end position="205"/>
    </location>
</feature>
<evidence type="ECO:0000256" key="1">
    <source>
        <dbReference type="SAM" id="Phobius"/>
    </source>
</evidence>
<comment type="caution">
    <text evidence="2">The sequence shown here is derived from an EMBL/GenBank/DDBJ whole genome shotgun (WGS) entry which is preliminary data.</text>
</comment>